<dbReference type="GO" id="GO:0016301">
    <property type="term" value="F:kinase activity"/>
    <property type="evidence" value="ECO:0007669"/>
    <property type="project" value="UniProtKB-KW"/>
</dbReference>
<dbReference type="CDD" id="cd00082">
    <property type="entry name" value="HisKA"/>
    <property type="match status" value="1"/>
</dbReference>
<keyword evidence="5" id="KW-0808">Transferase</keyword>
<dbReference type="SMART" id="SM00387">
    <property type="entry name" value="HATPase_c"/>
    <property type="match status" value="1"/>
</dbReference>
<reference evidence="5 6" key="1">
    <citation type="submission" date="2023-07" db="EMBL/GenBank/DDBJ databases">
        <title>Sorghum-associated microbial communities from plants grown in Nebraska, USA.</title>
        <authorList>
            <person name="Schachtman D."/>
        </authorList>
    </citation>
    <scope>NUCLEOTIDE SEQUENCE [LARGE SCALE GENOMIC DNA]</scope>
    <source>
        <strain evidence="5 6">BE313</strain>
    </source>
</reference>
<sequence>MHLRLPRSLRNQFILALSALALLVLAGGVTAVYALRVNTDATQLLAEKRLVQMQDAQDLVRRTLLIEREAYQLATAASVDAMRESYTDILKQLEVFDRTIDRLAAADEDLGVLDLHQSSQLFRNTVNIVGQLRESDLQAAAPAQGGAEANQQFHTELREQAGLMVETTQAQSDRVTQDYRDAMLALAETSQKNQRWVTVLLSASLLLAWLVAQSFLGKHVLARLQLVSKSLRKTEVGEGHFVVPVQGSDEIGAMARAVEQFQEDRQQLALANAALLVEKTRQEELIHKLAEAHSQLLQSEKLASIGQLAAGVAHEINNPVAFVNSNLGTLQGYVEDLFKTLAAYEQGEKEMSPATQQAMRELKQQIDIVYLREDVSSLLAESMSGLQRVKRIVQDLRDFSHVDETDKQWANLESGLDSTLNVVGSALKDKAEVVKEYGNIPEIECIPSQINQVFMNLLINAGQAIEEHGHITLRTGLDDENVWVEIQDTGNGIPPENLDRIFDPFFTTKPVGTGTGLGLSISYGIISRHGGRIEVRSEPGQGATFKVLLPRHGVAARAKAHSEVA</sequence>
<dbReference type="Gene3D" id="6.10.340.10">
    <property type="match status" value="1"/>
</dbReference>
<evidence type="ECO:0000313" key="5">
    <source>
        <dbReference type="EMBL" id="MDR7378719.1"/>
    </source>
</evidence>
<dbReference type="InterPro" id="IPR003661">
    <property type="entry name" value="HisK_dim/P_dom"/>
</dbReference>
<dbReference type="PANTHER" id="PTHR43065">
    <property type="entry name" value="SENSOR HISTIDINE KINASE"/>
    <property type="match status" value="1"/>
</dbReference>
<dbReference type="SUPFAM" id="SSF47384">
    <property type="entry name" value="Homodimeric domain of signal transducing histidine kinase"/>
    <property type="match status" value="1"/>
</dbReference>
<dbReference type="EMBL" id="JAVDXT010000003">
    <property type="protein sequence ID" value="MDR7378719.1"/>
    <property type="molecule type" value="Genomic_DNA"/>
</dbReference>
<evidence type="ECO:0000313" key="6">
    <source>
        <dbReference type="Proteomes" id="UP001180487"/>
    </source>
</evidence>
<dbReference type="Gene3D" id="3.30.565.10">
    <property type="entry name" value="Histidine kinase-like ATPase, C-terminal domain"/>
    <property type="match status" value="1"/>
</dbReference>
<dbReference type="InterPro" id="IPR003594">
    <property type="entry name" value="HATPase_dom"/>
</dbReference>
<organism evidence="5 6">
    <name type="scientific">Rhodoferax ferrireducens</name>
    <dbReference type="NCBI Taxonomy" id="192843"/>
    <lineage>
        <taxon>Bacteria</taxon>
        <taxon>Pseudomonadati</taxon>
        <taxon>Pseudomonadota</taxon>
        <taxon>Betaproteobacteria</taxon>
        <taxon>Burkholderiales</taxon>
        <taxon>Comamonadaceae</taxon>
        <taxon>Rhodoferax</taxon>
    </lineage>
</organism>
<accession>A0ABU2CBK5</accession>
<dbReference type="Gene3D" id="1.10.287.130">
    <property type="match status" value="1"/>
</dbReference>
<dbReference type="PRINTS" id="PR00344">
    <property type="entry name" value="BCTRLSENSOR"/>
</dbReference>
<evidence type="ECO:0000256" key="1">
    <source>
        <dbReference type="ARBA" id="ARBA00000085"/>
    </source>
</evidence>
<gene>
    <name evidence="5" type="ORF">J2X19_003413</name>
</gene>
<dbReference type="InterPro" id="IPR036097">
    <property type="entry name" value="HisK_dim/P_sf"/>
</dbReference>
<name>A0ABU2CBK5_9BURK</name>
<dbReference type="Proteomes" id="UP001180487">
    <property type="component" value="Unassembled WGS sequence"/>
</dbReference>
<feature type="domain" description="Histidine kinase" evidence="4">
    <location>
        <begin position="311"/>
        <end position="553"/>
    </location>
</feature>
<comment type="catalytic activity">
    <reaction evidence="1">
        <text>ATP + protein L-histidine = ADP + protein N-phospho-L-histidine.</text>
        <dbReference type="EC" id="2.7.13.3"/>
    </reaction>
</comment>
<dbReference type="EC" id="2.7.13.3" evidence="2"/>
<keyword evidence="6" id="KW-1185">Reference proteome</keyword>
<dbReference type="InterPro" id="IPR004358">
    <property type="entry name" value="Sig_transdc_His_kin-like_C"/>
</dbReference>
<comment type="caution">
    <text evidence="5">The sequence shown here is derived from an EMBL/GenBank/DDBJ whole genome shotgun (WGS) entry which is preliminary data.</text>
</comment>
<dbReference type="PANTHER" id="PTHR43065:SF50">
    <property type="entry name" value="HISTIDINE KINASE"/>
    <property type="match status" value="1"/>
</dbReference>
<dbReference type="SUPFAM" id="SSF55874">
    <property type="entry name" value="ATPase domain of HSP90 chaperone/DNA topoisomerase II/histidine kinase"/>
    <property type="match status" value="1"/>
</dbReference>
<proteinExistence type="predicted"/>
<dbReference type="InterPro" id="IPR005467">
    <property type="entry name" value="His_kinase_dom"/>
</dbReference>
<dbReference type="SMART" id="SM00388">
    <property type="entry name" value="HisKA"/>
    <property type="match status" value="1"/>
</dbReference>
<protein>
    <recommendedName>
        <fullName evidence="2">histidine kinase</fullName>
        <ecNumber evidence="2">2.7.13.3</ecNumber>
    </recommendedName>
</protein>
<evidence type="ECO:0000256" key="2">
    <source>
        <dbReference type="ARBA" id="ARBA00012438"/>
    </source>
</evidence>
<evidence type="ECO:0000256" key="3">
    <source>
        <dbReference type="ARBA" id="ARBA00022553"/>
    </source>
</evidence>
<dbReference type="RefSeq" id="WP_310375006.1">
    <property type="nucleotide sequence ID" value="NZ_JAVDXT010000003.1"/>
</dbReference>
<dbReference type="CDD" id="cd16943">
    <property type="entry name" value="HATPase_AtoS-like"/>
    <property type="match status" value="1"/>
</dbReference>
<evidence type="ECO:0000259" key="4">
    <source>
        <dbReference type="PROSITE" id="PS50109"/>
    </source>
</evidence>
<keyword evidence="5" id="KW-0418">Kinase</keyword>
<dbReference type="PROSITE" id="PS50109">
    <property type="entry name" value="HIS_KIN"/>
    <property type="match status" value="1"/>
</dbReference>
<dbReference type="InterPro" id="IPR036890">
    <property type="entry name" value="HATPase_C_sf"/>
</dbReference>
<keyword evidence="3" id="KW-0597">Phosphoprotein</keyword>
<dbReference type="Pfam" id="PF02518">
    <property type="entry name" value="HATPase_c"/>
    <property type="match status" value="1"/>
</dbReference>